<dbReference type="Proteomes" id="UP000032679">
    <property type="component" value="Unassembled WGS sequence"/>
</dbReference>
<evidence type="ECO:0000313" key="2">
    <source>
        <dbReference type="Proteomes" id="UP000032679"/>
    </source>
</evidence>
<sequence>MIVPRDKRSGKPIFDEIFDDVVLANADSGQDAAQNIVNDVAKEMLSQVEPPSPVDLDKIREDAFQLGLAKGRAEQFALEQEREGLVIEQIVDPIISFLSSQDELAENAAVQVRELLSQIMSVALPTFIERHGIGELPAFVDALKPVLRAERCLTITANSETIEALRQQIGNHSAATVSWQTSSAVANGDLTVSWATGSAERNAGDFLDRISKLLDTSNAGQK</sequence>
<evidence type="ECO:0008006" key="3">
    <source>
        <dbReference type="Google" id="ProtNLM"/>
    </source>
</evidence>
<evidence type="ECO:0000313" key="1">
    <source>
        <dbReference type="EMBL" id="GAN52992.1"/>
    </source>
</evidence>
<accession>A0A0D6MH87</accession>
<dbReference type="EMBL" id="BALE01000004">
    <property type="protein sequence ID" value="GAN52992.1"/>
    <property type="molecule type" value="Genomic_DNA"/>
</dbReference>
<reference evidence="1 2" key="1">
    <citation type="submission" date="2012-10" db="EMBL/GenBank/DDBJ databases">
        <title>Genome sequencing of Tanticharoenia sakaeratensis NBRC 103193.</title>
        <authorList>
            <person name="Azuma Y."/>
            <person name="Hadano H."/>
            <person name="Hirakawa H."/>
            <person name="Matsushita K."/>
        </authorList>
    </citation>
    <scope>NUCLEOTIDE SEQUENCE [LARGE SCALE GENOMIC DNA]</scope>
    <source>
        <strain evidence="1 2">NBRC 103193</strain>
    </source>
</reference>
<comment type="caution">
    <text evidence="1">The sequence shown here is derived from an EMBL/GenBank/DDBJ whole genome shotgun (WGS) entry which is preliminary data.</text>
</comment>
<name>A0A0D6MH87_9PROT</name>
<organism evidence="1 2">
    <name type="scientific">Tanticharoenia sakaeratensis NBRC 103193</name>
    <dbReference type="NCBI Taxonomy" id="1231623"/>
    <lineage>
        <taxon>Bacteria</taxon>
        <taxon>Pseudomonadati</taxon>
        <taxon>Pseudomonadota</taxon>
        <taxon>Alphaproteobacteria</taxon>
        <taxon>Acetobacterales</taxon>
        <taxon>Acetobacteraceae</taxon>
        <taxon>Tanticharoenia</taxon>
    </lineage>
</organism>
<gene>
    <name evidence="1" type="ORF">Tasa_004_057</name>
</gene>
<proteinExistence type="predicted"/>
<keyword evidence="2" id="KW-1185">Reference proteome</keyword>
<dbReference type="STRING" id="1231623.Tasa_004_057"/>
<dbReference type="AlphaFoldDB" id="A0A0D6MH87"/>
<dbReference type="RefSeq" id="WP_048846516.1">
    <property type="nucleotide sequence ID" value="NZ_BALE01000004.1"/>
</dbReference>
<protein>
    <recommendedName>
        <fullName evidence="3">Flagellar assembly protein FliH/Type III secretion system HrpE domain-containing protein</fullName>
    </recommendedName>
</protein>